<dbReference type="InterPro" id="IPR001173">
    <property type="entry name" value="Glyco_trans_2-like"/>
</dbReference>
<dbReference type="AlphaFoldDB" id="A0A073KGG0"/>
<comment type="caution">
    <text evidence="3">The sequence shown here is derived from an EMBL/GenBank/DDBJ whole genome shotgun (WGS) entry which is preliminary data.</text>
</comment>
<dbReference type="SUPFAM" id="SSF53448">
    <property type="entry name" value="Nucleotide-diphospho-sugar transferases"/>
    <property type="match status" value="1"/>
</dbReference>
<dbReference type="PANTHER" id="PTHR22916:SF3">
    <property type="entry name" value="UDP-GLCNAC:BETAGAL BETA-1,3-N-ACETYLGLUCOSAMINYLTRANSFERASE-LIKE PROTEIN 1"/>
    <property type="match status" value="1"/>
</dbReference>
<comment type="similarity">
    <text evidence="1">Belongs to the glycosyltransferase 2 family.</text>
</comment>
<protein>
    <submittedName>
        <fullName evidence="3">Beta-1,3-N-acetylglucosaminyltransferase</fullName>
    </submittedName>
</protein>
<dbReference type="GO" id="GO:0016758">
    <property type="term" value="F:hexosyltransferase activity"/>
    <property type="evidence" value="ECO:0007669"/>
    <property type="project" value="UniProtKB-ARBA"/>
</dbReference>
<reference evidence="3 4" key="1">
    <citation type="submission" date="2014-06" db="EMBL/GenBank/DDBJ databases">
        <title>Draft genome sequence of Bacillus gaemokensis JCM 15801 (MCCC 1A00707).</title>
        <authorList>
            <person name="Lai Q."/>
            <person name="Liu Y."/>
            <person name="Shao Z."/>
        </authorList>
    </citation>
    <scope>NUCLEOTIDE SEQUENCE [LARGE SCALE GENOMIC DNA]</scope>
    <source>
        <strain evidence="3 4">JCM 15801</strain>
    </source>
</reference>
<dbReference type="OrthoDB" id="396512at2"/>
<accession>A0A073KGG0</accession>
<dbReference type="eggNOG" id="COG0463">
    <property type="taxonomic scope" value="Bacteria"/>
</dbReference>
<gene>
    <name evidence="3" type="ORF">BAGA_13375</name>
</gene>
<keyword evidence="3" id="KW-0328">Glycosyltransferase</keyword>
<evidence type="ECO:0000259" key="2">
    <source>
        <dbReference type="Pfam" id="PF00535"/>
    </source>
</evidence>
<organism evidence="3 4">
    <name type="scientific">Bacillus gaemokensis</name>
    <dbReference type="NCBI Taxonomy" id="574375"/>
    <lineage>
        <taxon>Bacteria</taxon>
        <taxon>Bacillati</taxon>
        <taxon>Bacillota</taxon>
        <taxon>Bacilli</taxon>
        <taxon>Bacillales</taxon>
        <taxon>Bacillaceae</taxon>
        <taxon>Bacillus</taxon>
        <taxon>Bacillus cereus group</taxon>
    </lineage>
</organism>
<dbReference type="InterPro" id="IPR029044">
    <property type="entry name" value="Nucleotide-diphossugar_trans"/>
</dbReference>
<keyword evidence="3" id="KW-0808">Transferase</keyword>
<dbReference type="EMBL" id="JOTM01000002">
    <property type="protein sequence ID" value="KEK25596.1"/>
    <property type="molecule type" value="Genomic_DNA"/>
</dbReference>
<dbReference type="Gene3D" id="3.90.550.10">
    <property type="entry name" value="Spore Coat Polysaccharide Biosynthesis Protein SpsA, Chain A"/>
    <property type="match status" value="1"/>
</dbReference>
<dbReference type="Proteomes" id="UP000027778">
    <property type="component" value="Unassembled WGS sequence"/>
</dbReference>
<evidence type="ECO:0000313" key="4">
    <source>
        <dbReference type="Proteomes" id="UP000027778"/>
    </source>
</evidence>
<dbReference type="RefSeq" id="WP_033673465.1">
    <property type="nucleotide sequence ID" value="NZ_JOTM01000002.1"/>
</dbReference>
<dbReference type="STRING" id="574375.AZF08_06015"/>
<sequence length="326" mass="38278">MIEQKQLVSVVIPLYNAEKYIEETMQSILDQTYKNIEIVIVDDGSKDQSPSIVKELQQKYPEQIKYVHQKNQGVSVARNTGIENASGEYVAFLDSDDLWHPTKIEKQVASMHTNSMNACYCGYMNFYEETSEKVEHVTNFIKGDMSKAFLTHQVVAQTSTWIFKRSIVMDHDIRFTPGCSWGEDLEFLFKLMSVTNVCYVDEYLTYYRILSEGNLSSKYKDYELKTTKELEVFNRMKDWVHQKSQDLITKDSEDLIQILETYLFPYTVINNACIYIKANSKLEKSQVNLIKKDLKKYCQKIYSKNGKRSRKLYAMLWFVRIKFMFS</sequence>
<keyword evidence="4" id="KW-1185">Reference proteome</keyword>
<evidence type="ECO:0000313" key="3">
    <source>
        <dbReference type="EMBL" id="KEK25596.1"/>
    </source>
</evidence>
<dbReference type="PANTHER" id="PTHR22916">
    <property type="entry name" value="GLYCOSYLTRANSFERASE"/>
    <property type="match status" value="1"/>
</dbReference>
<dbReference type="Pfam" id="PF00535">
    <property type="entry name" value="Glycos_transf_2"/>
    <property type="match status" value="1"/>
</dbReference>
<feature type="domain" description="Glycosyltransferase 2-like" evidence="2">
    <location>
        <begin position="9"/>
        <end position="168"/>
    </location>
</feature>
<name>A0A073KGG0_9BACI</name>
<dbReference type="CDD" id="cd00761">
    <property type="entry name" value="Glyco_tranf_GTA_type"/>
    <property type="match status" value="1"/>
</dbReference>
<evidence type="ECO:0000256" key="1">
    <source>
        <dbReference type="ARBA" id="ARBA00006739"/>
    </source>
</evidence>
<proteinExistence type="inferred from homology"/>